<dbReference type="GO" id="GO:0016747">
    <property type="term" value="F:acyltransferase activity, transferring groups other than amino-acyl groups"/>
    <property type="evidence" value="ECO:0007669"/>
    <property type="project" value="InterPro"/>
</dbReference>
<dbReference type="SUPFAM" id="SSF55729">
    <property type="entry name" value="Acyl-CoA N-acyltransferases (Nat)"/>
    <property type="match status" value="1"/>
</dbReference>
<dbReference type="PANTHER" id="PTHR43877:SF2">
    <property type="entry name" value="AMINOALKYLPHOSPHONATE N-ACETYLTRANSFERASE-RELATED"/>
    <property type="match status" value="1"/>
</dbReference>
<evidence type="ECO:0000313" key="5">
    <source>
        <dbReference type="Proteomes" id="UP000253958"/>
    </source>
</evidence>
<reference evidence="4 5" key="1">
    <citation type="submission" date="2018-07" db="EMBL/GenBank/DDBJ databases">
        <authorList>
            <person name="Ye Y."/>
        </authorList>
    </citation>
    <scope>NUCLEOTIDE SEQUENCE [LARGE SCALE GENOMIC DNA]</scope>
    <source>
        <strain evidence="5">H14(2018)</strain>
    </source>
</reference>
<reference evidence="4 5" key="2">
    <citation type="submission" date="2018-08" db="EMBL/GenBank/DDBJ databases">
        <title>Streptomyces kandeliansis sp. nov., an endophytic bacterium isolated from mangrove plant.</title>
        <authorList>
            <person name="Wang R."/>
        </authorList>
    </citation>
    <scope>NUCLEOTIDE SEQUENCE [LARGE SCALE GENOMIC DNA]</scope>
    <source>
        <strain evidence="5">H14(2018)</strain>
    </source>
</reference>
<evidence type="ECO:0000259" key="3">
    <source>
        <dbReference type="PROSITE" id="PS51186"/>
    </source>
</evidence>
<name>A0A6N3K3J8_9ACTN</name>
<dbReference type="PROSITE" id="PS51186">
    <property type="entry name" value="GNAT"/>
    <property type="match status" value="1"/>
</dbReference>
<sequence>MNMPVPYGVQSIVPAADVGVPSRADAPGLRVRPAIVADAEWLAEVSQASFARHLHDYLTSAQPGVGRFWEVVLAHPESFPGRCFLVADDQDGRRLGFADLTRVEPGLAHLSYICVVEAARGRGVARELLRAYARAHPDLRAMRLDVFADNAPARALYDRLGFAADSTTTWWVADLALGGVAPAADVRFDGLHAARAWLDTYGFGELTVVAGDATHVLGRPSPGVLRCFDPATLRRPAVVAAVVRAFPGIDRVLVMTPGEDAPPSAVGPLRAVNRSLRMSTTEIRARLELP</sequence>
<dbReference type="InterPro" id="IPR050832">
    <property type="entry name" value="Bact_Acetyltransf"/>
</dbReference>
<feature type="domain" description="N-acetyltransferase" evidence="3">
    <location>
        <begin position="29"/>
        <end position="184"/>
    </location>
</feature>
<proteinExistence type="predicted"/>
<organism evidence="4 5">
    <name type="scientific">Micromonospora aurantiaca</name>
    <name type="common">nom. illeg.</name>
    <dbReference type="NCBI Taxonomy" id="47850"/>
    <lineage>
        <taxon>Bacteria</taxon>
        <taxon>Bacillati</taxon>
        <taxon>Actinomycetota</taxon>
        <taxon>Actinomycetes</taxon>
        <taxon>Micromonosporales</taxon>
        <taxon>Micromonosporaceae</taxon>
        <taxon>Micromonospora</taxon>
    </lineage>
</organism>
<dbReference type="AlphaFoldDB" id="A0A6N3K3J8"/>
<evidence type="ECO:0000256" key="2">
    <source>
        <dbReference type="ARBA" id="ARBA00023315"/>
    </source>
</evidence>
<accession>A0A6N3K3J8</accession>
<keyword evidence="2" id="KW-0012">Acyltransferase</keyword>
<dbReference type="EMBL" id="CP031263">
    <property type="protein sequence ID" value="AXH91726.1"/>
    <property type="molecule type" value="Genomic_DNA"/>
</dbReference>
<protein>
    <submittedName>
        <fullName evidence="4">GNAT family N-acetyltransferase</fullName>
    </submittedName>
</protein>
<keyword evidence="1 4" id="KW-0808">Transferase</keyword>
<dbReference type="InterPro" id="IPR000182">
    <property type="entry name" value="GNAT_dom"/>
</dbReference>
<evidence type="ECO:0000313" key="4">
    <source>
        <dbReference type="EMBL" id="AXH91726.1"/>
    </source>
</evidence>
<dbReference type="Pfam" id="PF00583">
    <property type="entry name" value="Acetyltransf_1"/>
    <property type="match status" value="1"/>
</dbReference>
<evidence type="ECO:0000256" key="1">
    <source>
        <dbReference type="ARBA" id="ARBA00022679"/>
    </source>
</evidence>
<dbReference type="PANTHER" id="PTHR43877">
    <property type="entry name" value="AMINOALKYLPHOSPHONATE N-ACETYLTRANSFERASE-RELATED-RELATED"/>
    <property type="match status" value="1"/>
</dbReference>
<gene>
    <name evidence="4" type="ORF">DVH21_18390</name>
</gene>
<dbReference type="Gene3D" id="3.40.630.30">
    <property type="match status" value="1"/>
</dbReference>
<dbReference type="Proteomes" id="UP000253958">
    <property type="component" value="Chromosome"/>
</dbReference>
<dbReference type="CDD" id="cd04301">
    <property type="entry name" value="NAT_SF"/>
    <property type="match status" value="1"/>
</dbReference>
<dbReference type="InterPro" id="IPR016181">
    <property type="entry name" value="Acyl_CoA_acyltransferase"/>
</dbReference>